<protein>
    <submittedName>
        <fullName evidence="3">Uncharacterized protein</fullName>
    </submittedName>
</protein>
<dbReference type="GO" id="GO:0044782">
    <property type="term" value="P:cilium organization"/>
    <property type="evidence" value="ECO:0007669"/>
    <property type="project" value="TreeGrafter"/>
</dbReference>
<evidence type="ECO:0000256" key="1">
    <source>
        <dbReference type="ARBA" id="ARBA00023054"/>
    </source>
</evidence>
<dbReference type="InterPro" id="IPR051655">
    <property type="entry name" value="FAM161"/>
</dbReference>
<comment type="caution">
    <text evidence="3">The sequence shown here is derived from an EMBL/GenBank/DDBJ whole genome shotgun (WGS) entry which is preliminary data.</text>
</comment>
<keyword evidence="1" id="KW-0175">Coiled coil</keyword>
<evidence type="ECO:0000313" key="4">
    <source>
        <dbReference type="Proteomes" id="UP000193411"/>
    </source>
</evidence>
<sequence length="293" mass="32740">MTLTILLFACGQREAAKSKSAAEPNTHKCKRPPPRPKSAPASSPLRPRKPLPPSSNDPTPDHTFRPRINPTIPDFAASHMHFSCLLARSRKSHAPPTLRPFRGVELRQRVFEERKKRTLARVMHELNKDVRASPRVGKAWSDAAKEREVGPTPKTTRATELTLAARRAKEEARAKRAEDERLAQAHRAAKEAAMAAVIREAMDSSAHKRMIKGAATGKQQDHEQGVRARRQMARATREYATFLEAMEARLSARPLTLEQVGGTEGPSLREQAKRVAEESMFKFLSTGLWQQVS</sequence>
<accession>A0A1Y2HEF4</accession>
<evidence type="ECO:0000313" key="3">
    <source>
        <dbReference type="EMBL" id="ORZ32073.1"/>
    </source>
</evidence>
<dbReference type="AlphaFoldDB" id="A0A1Y2HEF4"/>
<proteinExistence type="predicted"/>
<dbReference type="PANTHER" id="PTHR21501">
    <property type="entry name" value="PROTEIN FAM-161"/>
    <property type="match status" value="1"/>
</dbReference>
<dbReference type="PANTHER" id="PTHR21501:SF1">
    <property type="entry name" value="PROTEIN FAM-161"/>
    <property type="match status" value="1"/>
</dbReference>
<organism evidence="3 4">
    <name type="scientific">Catenaria anguillulae PL171</name>
    <dbReference type="NCBI Taxonomy" id="765915"/>
    <lineage>
        <taxon>Eukaryota</taxon>
        <taxon>Fungi</taxon>
        <taxon>Fungi incertae sedis</taxon>
        <taxon>Blastocladiomycota</taxon>
        <taxon>Blastocladiomycetes</taxon>
        <taxon>Blastocladiales</taxon>
        <taxon>Catenariaceae</taxon>
        <taxon>Catenaria</taxon>
    </lineage>
</organism>
<gene>
    <name evidence="3" type="ORF">BCR44DRAFT_363811</name>
</gene>
<dbReference type="OrthoDB" id="5586702at2759"/>
<feature type="region of interest" description="Disordered" evidence="2">
    <location>
        <begin position="13"/>
        <end position="72"/>
    </location>
</feature>
<dbReference type="GO" id="GO:0005929">
    <property type="term" value="C:cilium"/>
    <property type="evidence" value="ECO:0007669"/>
    <property type="project" value="TreeGrafter"/>
</dbReference>
<keyword evidence="4" id="KW-1185">Reference proteome</keyword>
<name>A0A1Y2HEF4_9FUNG</name>
<dbReference type="EMBL" id="MCFL01000051">
    <property type="protein sequence ID" value="ORZ32073.1"/>
    <property type="molecule type" value="Genomic_DNA"/>
</dbReference>
<reference evidence="3 4" key="1">
    <citation type="submission" date="2016-07" db="EMBL/GenBank/DDBJ databases">
        <title>Pervasive Adenine N6-methylation of Active Genes in Fungi.</title>
        <authorList>
            <consortium name="DOE Joint Genome Institute"/>
            <person name="Mondo S.J."/>
            <person name="Dannebaum R.O."/>
            <person name="Kuo R.C."/>
            <person name="Labutti K."/>
            <person name="Haridas S."/>
            <person name="Kuo A."/>
            <person name="Salamov A."/>
            <person name="Ahrendt S.R."/>
            <person name="Lipzen A."/>
            <person name="Sullivan W."/>
            <person name="Andreopoulos W.B."/>
            <person name="Clum A."/>
            <person name="Lindquist E."/>
            <person name="Daum C."/>
            <person name="Ramamoorthy G.K."/>
            <person name="Gryganskyi A."/>
            <person name="Culley D."/>
            <person name="Magnuson J.K."/>
            <person name="James T.Y."/>
            <person name="O'Malley M.A."/>
            <person name="Stajich J.E."/>
            <person name="Spatafora J.W."/>
            <person name="Visel A."/>
            <person name="Grigoriev I.V."/>
        </authorList>
    </citation>
    <scope>NUCLEOTIDE SEQUENCE [LARGE SCALE GENOMIC DNA]</scope>
    <source>
        <strain evidence="3 4">PL171</strain>
    </source>
</reference>
<dbReference type="GO" id="GO:0005856">
    <property type="term" value="C:cytoskeleton"/>
    <property type="evidence" value="ECO:0007669"/>
    <property type="project" value="UniProtKB-ARBA"/>
</dbReference>
<evidence type="ECO:0000256" key="2">
    <source>
        <dbReference type="SAM" id="MobiDB-lite"/>
    </source>
</evidence>
<dbReference type="Proteomes" id="UP000193411">
    <property type="component" value="Unassembled WGS sequence"/>
</dbReference>